<evidence type="ECO:0000313" key="3">
    <source>
        <dbReference type="Proteomes" id="UP000078512"/>
    </source>
</evidence>
<keyword evidence="3" id="KW-1185">Reference proteome</keyword>
<dbReference type="Proteomes" id="UP000078512">
    <property type="component" value="Unassembled WGS sequence"/>
</dbReference>
<gene>
    <name evidence="2" type="ORF">K457DRAFT_761306</name>
</gene>
<evidence type="ECO:0000313" key="2">
    <source>
        <dbReference type="EMBL" id="OAQ25405.1"/>
    </source>
</evidence>
<name>A0A197JJR8_9FUNG</name>
<keyword evidence="1" id="KW-0812">Transmembrane</keyword>
<sequence>MILHLLSLSYLRIPIALLSISRSHYFYLAVLFIISFVPIINDGVFCGKYDRYIAWSDSPIPSQLCRAHLSIEFFRARDGGDDDQSRELALRQGCPCVQH</sequence>
<proteinExistence type="predicted"/>
<reference evidence="2 3" key="1">
    <citation type="submission" date="2016-05" db="EMBL/GenBank/DDBJ databases">
        <title>Genome sequencing reveals origins of a unique bacterial endosymbiosis in the earliest lineages of terrestrial Fungi.</title>
        <authorList>
            <consortium name="DOE Joint Genome Institute"/>
            <person name="Uehling J."/>
            <person name="Gryganskyi A."/>
            <person name="Hameed K."/>
            <person name="Tschaplinski T."/>
            <person name="Misztal P."/>
            <person name="Wu S."/>
            <person name="Desiro A."/>
            <person name="Vande Pol N."/>
            <person name="Du Z.-Y."/>
            <person name="Zienkiewicz A."/>
            <person name="Zienkiewicz K."/>
            <person name="Morin E."/>
            <person name="Tisserant E."/>
            <person name="Splivallo R."/>
            <person name="Hainaut M."/>
            <person name="Henrissat B."/>
            <person name="Ohm R."/>
            <person name="Kuo A."/>
            <person name="Yan J."/>
            <person name="Lipzen A."/>
            <person name="Nolan M."/>
            <person name="Labutti K."/>
            <person name="Barry K."/>
            <person name="Goldstein A."/>
            <person name="Labbe J."/>
            <person name="Schadt C."/>
            <person name="Tuskan G."/>
            <person name="Grigoriev I."/>
            <person name="Martin F."/>
            <person name="Vilgalys R."/>
            <person name="Bonito G."/>
        </authorList>
    </citation>
    <scope>NUCLEOTIDE SEQUENCE [LARGE SCALE GENOMIC DNA]</scope>
    <source>
        <strain evidence="2 3">AG-77</strain>
    </source>
</reference>
<keyword evidence="1" id="KW-0472">Membrane</keyword>
<organism evidence="2 3">
    <name type="scientific">Linnemannia elongata AG-77</name>
    <dbReference type="NCBI Taxonomy" id="1314771"/>
    <lineage>
        <taxon>Eukaryota</taxon>
        <taxon>Fungi</taxon>
        <taxon>Fungi incertae sedis</taxon>
        <taxon>Mucoromycota</taxon>
        <taxon>Mortierellomycotina</taxon>
        <taxon>Mortierellomycetes</taxon>
        <taxon>Mortierellales</taxon>
        <taxon>Mortierellaceae</taxon>
        <taxon>Linnemannia</taxon>
    </lineage>
</organism>
<protein>
    <submittedName>
        <fullName evidence="2">Uncharacterized protein</fullName>
    </submittedName>
</protein>
<dbReference type="AlphaFoldDB" id="A0A197JJR8"/>
<accession>A0A197JJR8</accession>
<evidence type="ECO:0000256" key="1">
    <source>
        <dbReference type="SAM" id="Phobius"/>
    </source>
</evidence>
<feature type="transmembrane region" description="Helical" evidence="1">
    <location>
        <begin position="25"/>
        <end position="45"/>
    </location>
</feature>
<keyword evidence="1" id="KW-1133">Transmembrane helix</keyword>
<dbReference type="EMBL" id="KV442079">
    <property type="protein sequence ID" value="OAQ25405.1"/>
    <property type="molecule type" value="Genomic_DNA"/>
</dbReference>